<protein>
    <submittedName>
        <fullName evidence="1">Uncharacterized protein</fullName>
    </submittedName>
</protein>
<evidence type="ECO:0000313" key="1">
    <source>
        <dbReference type="EMBL" id="HCV82525.1"/>
    </source>
</evidence>
<dbReference type="Proteomes" id="UP000264330">
    <property type="component" value="Unassembled WGS sequence"/>
</dbReference>
<sequence>MKKLLNTSLIVIFLLNISCVKIKNEFSDIETYELEGTWELYEGENKIKKIIFDNNKVSLKTENKTIHGKLTLTTTSSSSVDVIIYTKTITKSIPTIEYFKNGKKVAVPIVYENINDESFITLKDIVYQKIK</sequence>
<evidence type="ECO:0000313" key="2">
    <source>
        <dbReference type="Proteomes" id="UP000264330"/>
    </source>
</evidence>
<name>A0A3D5J372_9FLAO</name>
<organism evidence="1 2">
    <name type="scientific">Zunongwangia profunda</name>
    <dbReference type="NCBI Taxonomy" id="398743"/>
    <lineage>
        <taxon>Bacteria</taxon>
        <taxon>Pseudomonadati</taxon>
        <taxon>Bacteroidota</taxon>
        <taxon>Flavobacteriia</taxon>
        <taxon>Flavobacteriales</taxon>
        <taxon>Flavobacteriaceae</taxon>
        <taxon>Zunongwangia</taxon>
    </lineage>
</organism>
<accession>A0A3D5J372</accession>
<dbReference type="EMBL" id="DPMF01000365">
    <property type="protein sequence ID" value="HCV82525.1"/>
    <property type="molecule type" value="Genomic_DNA"/>
</dbReference>
<dbReference type="RefSeq" id="WP_013071828.1">
    <property type="nucleotide sequence ID" value="NZ_CAJXAW010000108.1"/>
</dbReference>
<dbReference type="AlphaFoldDB" id="A0A3D5J372"/>
<reference evidence="1 2" key="1">
    <citation type="journal article" date="2018" name="Nat. Biotechnol.">
        <title>A standardized bacterial taxonomy based on genome phylogeny substantially revises the tree of life.</title>
        <authorList>
            <person name="Parks D.H."/>
            <person name="Chuvochina M."/>
            <person name="Waite D.W."/>
            <person name="Rinke C."/>
            <person name="Skarshewski A."/>
            <person name="Chaumeil P.A."/>
            <person name="Hugenholtz P."/>
        </authorList>
    </citation>
    <scope>NUCLEOTIDE SEQUENCE [LARGE SCALE GENOMIC DNA]</scope>
    <source>
        <strain evidence="1">UBA9359</strain>
    </source>
</reference>
<comment type="caution">
    <text evidence="1">The sequence shown here is derived from an EMBL/GenBank/DDBJ whole genome shotgun (WGS) entry which is preliminary data.</text>
</comment>
<gene>
    <name evidence="1" type="ORF">DGQ38_15910</name>
</gene>
<proteinExistence type="predicted"/>